<feature type="transmembrane region" description="Helical" evidence="1">
    <location>
        <begin position="73"/>
        <end position="91"/>
    </location>
</feature>
<keyword evidence="4" id="KW-1185">Reference proteome</keyword>
<dbReference type="InterPro" id="IPR007065">
    <property type="entry name" value="HPP"/>
</dbReference>
<dbReference type="PANTHER" id="PTHR33741:SF5">
    <property type="entry name" value="TRANSMEMBRANE PROTEIN DDB_G0269096-RELATED"/>
    <property type="match status" value="1"/>
</dbReference>
<protein>
    <submittedName>
        <fullName evidence="3">HPP family protein</fullName>
    </submittedName>
</protein>
<proteinExistence type="predicted"/>
<evidence type="ECO:0000313" key="4">
    <source>
        <dbReference type="Proteomes" id="UP001398420"/>
    </source>
</evidence>
<organism evidence="3 4">
    <name type="scientific">Kurthia gibsonii</name>
    <dbReference type="NCBI Taxonomy" id="33946"/>
    <lineage>
        <taxon>Bacteria</taxon>
        <taxon>Bacillati</taxon>
        <taxon>Bacillota</taxon>
        <taxon>Bacilli</taxon>
        <taxon>Bacillales</taxon>
        <taxon>Caryophanaceae</taxon>
        <taxon>Kurthia</taxon>
    </lineage>
</organism>
<feature type="transmembrane region" description="Helical" evidence="1">
    <location>
        <begin position="135"/>
        <end position="154"/>
    </location>
</feature>
<evidence type="ECO:0000256" key="1">
    <source>
        <dbReference type="SAM" id="Phobius"/>
    </source>
</evidence>
<keyword evidence="1" id="KW-0472">Membrane</keyword>
<feature type="transmembrane region" description="Helical" evidence="1">
    <location>
        <begin position="47"/>
        <end position="67"/>
    </location>
</feature>
<accession>A0ABU9LMN0</accession>
<dbReference type="EMBL" id="JBCEWA010000003">
    <property type="protein sequence ID" value="MEL5987896.1"/>
    <property type="molecule type" value="Genomic_DNA"/>
</dbReference>
<dbReference type="PANTHER" id="PTHR33741">
    <property type="entry name" value="TRANSMEMBRANE PROTEIN DDB_G0269096-RELATED"/>
    <property type="match status" value="1"/>
</dbReference>
<keyword evidence="1" id="KW-1133">Transmembrane helix</keyword>
<name>A0ABU9LMN0_9BACL</name>
<evidence type="ECO:0000313" key="3">
    <source>
        <dbReference type="EMBL" id="MEL5987896.1"/>
    </source>
</evidence>
<dbReference type="Pfam" id="PF04982">
    <property type="entry name" value="TM_HPP"/>
    <property type="match status" value="1"/>
</dbReference>
<reference evidence="3 4" key="1">
    <citation type="submission" date="2024-04" db="EMBL/GenBank/DDBJ databases">
        <authorList>
            <person name="Wu Y.S."/>
            <person name="Zhang L."/>
        </authorList>
    </citation>
    <scope>NUCLEOTIDE SEQUENCE [LARGE SCALE GENOMIC DNA]</scope>
    <source>
        <strain evidence="3 4">KG-01</strain>
    </source>
</reference>
<feature type="domain" description="HPP transmembrane region" evidence="2">
    <location>
        <begin position="17"/>
        <end position="164"/>
    </location>
</feature>
<keyword evidence="1" id="KW-0812">Transmembrane</keyword>
<sequence length="167" mass="18257">MNYFKKMKGDAKSPLQVNGKDLFTAFVGSFLTIILLLELTEMTDTPWFMASFGSSCILVFASWNAPLAQPRNIVGGHVISGFVGWAVAGLVGTTPMTLALAVAVAVVFTMVLRVTHPPAIANALIVMIGGYHFEYLFTPILLGSSLVVVMGLLINNMRRTRRYPVFW</sequence>
<gene>
    <name evidence="3" type="ORF">AAF454_05655</name>
</gene>
<comment type="caution">
    <text evidence="3">The sequence shown here is derived from an EMBL/GenBank/DDBJ whole genome shotgun (WGS) entry which is preliminary data.</text>
</comment>
<dbReference type="Proteomes" id="UP001398420">
    <property type="component" value="Unassembled WGS sequence"/>
</dbReference>
<evidence type="ECO:0000259" key="2">
    <source>
        <dbReference type="Pfam" id="PF04982"/>
    </source>
</evidence>
<feature type="transmembrane region" description="Helical" evidence="1">
    <location>
        <begin position="22"/>
        <end position="40"/>
    </location>
</feature>
<feature type="transmembrane region" description="Helical" evidence="1">
    <location>
        <begin position="98"/>
        <end position="115"/>
    </location>
</feature>
<dbReference type="InterPro" id="IPR058581">
    <property type="entry name" value="TM_HPP"/>
</dbReference>
<dbReference type="RefSeq" id="WP_342302767.1">
    <property type="nucleotide sequence ID" value="NZ_JBCEWA010000003.1"/>
</dbReference>